<dbReference type="GO" id="GO:0050661">
    <property type="term" value="F:NADP binding"/>
    <property type="evidence" value="ECO:0007669"/>
    <property type="project" value="InterPro"/>
</dbReference>
<dbReference type="GO" id="GO:0006351">
    <property type="term" value="P:DNA-templated transcription"/>
    <property type="evidence" value="ECO:0007669"/>
    <property type="project" value="InterPro"/>
</dbReference>
<dbReference type="InterPro" id="IPR036864">
    <property type="entry name" value="Zn2-C6_fun-type_DNA-bd_sf"/>
</dbReference>
<evidence type="ECO:0000256" key="5">
    <source>
        <dbReference type="ARBA" id="ARBA00022833"/>
    </source>
</evidence>
<keyword evidence="8" id="KW-0238">DNA-binding</keyword>
<evidence type="ECO:0000313" key="13">
    <source>
        <dbReference type="EMBL" id="WOO78340.1"/>
    </source>
</evidence>
<evidence type="ECO:0000256" key="4">
    <source>
        <dbReference type="ARBA" id="ARBA00022827"/>
    </source>
</evidence>
<keyword evidence="13" id="KW-0503">Monooxygenase</keyword>
<feature type="region of interest" description="Disordered" evidence="11">
    <location>
        <begin position="962"/>
        <end position="988"/>
    </location>
</feature>
<feature type="region of interest" description="Disordered" evidence="11">
    <location>
        <begin position="1104"/>
        <end position="1148"/>
    </location>
</feature>
<dbReference type="GO" id="GO:0005634">
    <property type="term" value="C:nucleus"/>
    <property type="evidence" value="ECO:0007669"/>
    <property type="project" value="UniProtKB-SubCell"/>
</dbReference>
<dbReference type="InterPro" id="IPR007219">
    <property type="entry name" value="XnlR_reg_dom"/>
</dbReference>
<dbReference type="CDD" id="cd12148">
    <property type="entry name" value="fungal_TF_MHR"/>
    <property type="match status" value="1"/>
</dbReference>
<dbReference type="SMART" id="SM00906">
    <property type="entry name" value="Fungal_trans"/>
    <property type="match status" value="1"/>
</dbReference>
<evidence type="ECO:0000313" key="14">
    <source>
        <dbReference type="Proteomes" id="UP000827549"/>
    </source>
</evidence>
<dbReference type="Gene3D" id="2.60.120.330">
    <property type="entry name" value="B-lactam Antibiotic, Isopenicillin N Synthase, Chain"/>
    <property type="match status" value="1"/>
</dbReference>
<keyword evidence="6" id="KW-0560">Oxidoreductase</keyword>
<dbReference type="InterPro" id="IPR027443">
    <property type="entry name" value="IPNS-like_sf"/>
</dbReference>
<organism evidence="13 14">
    <name type="scientific">Vanrija pseudolonga</name>
    <dbReference type="NCBI Taxonomy" id="143232"/>
    <lineage>
        <taxon>Eukaryota</taxon>
        <taxon>Fungi</taxon>
        <taxon>Dikarya</taxon>
        <taxon>Basidiomycota</taxon>
        <taxon>Agaricomycotina</taxon>
        <taxon>Tremellomycetes</taxon>
        <taxon>Trichosporonales</taxon>
        <taxon>Trichosporonaceae</taxon>
        <taxon>Vanrija</taxon>
    </lineage>
</organism>
<name>A0AAF0Y1L3_9TREE</name>
<dbReference type="SMART" id="SM00066">
    <property type="entry name" value="GAL4"/>
    <property type="match status" value="1"/>
</dbReference>
<dbReference type="Proteomes" id="UP000827549">
    <property type="component" value="Chromosome 2"/>
</dbReference>
<dbReference type="Pfam" id="PF00743">
    <property type="entry name" value="FMO-like"/>
    <property type="match status" value="1"/>
</dbReference>
<evidence type="ECO:0000256" key="6">
    <source>
        <dbReference type="ARBA" id="ARBA00023002"/>
    </source>
</evidence>
<keyword evidence="7" id="KW-0805">Transcription regulation</keyword>
<dbReference type="GO" id="GO:0000981">
    <property type="term" value="F:DNA-binding transcription factor activity, RNA polymerase II-specific"/>
    <property type="evidence" value="ECO:0007669"/>
    <property type="project" value="InterPro"/>
</dbReference>
<keyword evidence="5" id="KW-0862">Zinc</keyword>
<dbReference type="RefSeq" id="XP_062624372.1">
    <property type="nucleotide sequence ID" value="XM_062768388.1"/>
</dbReference>
<dbReference type="CDD" id="cd00067">
    <property type="entry name" value="GAL4"/>
    <property type="match status" value="1"/>
</dbReference>
<gene>
    <name evidence="13" type="primary">FMOGS-OX1</name>
    <name evidence="13" type="ORF">LOC62_02G001886</name>
</gene>
<dbReference type="InterPro" id="IPR001138">
    <property type="entry name" value="Zn2Cys6_DnaBD"/>
</dbReference>
<evidence type="ECO:0000256" key="7">
    <source>
        <dbReference type="ARBA" id="ARBA00023015"/>
    </source>
</evidence>
<dbReference type="GO" id="GO:0050660">
    <property type="term" value="F:flavin adenine dinucleotide binding"/>
    <property type="evidence" value="ECO:0007669"/>
    <property type="project" value="InterPro"/>
</dbReference>
<dbReference type="Gene3D" id="3.50.50.60">
    <property type="entry name" value="FAD/NAD(P)-binding domain"/>
    <property type="match status" value="3"/>
</dbReference>
<keyword evidence="4" id="KW-0274">FAD</keyword>
<dbReference type="SUPFAM" id="SSF51197">
    <property type="entry name" value="Clavaminate synthase-like"/>
    <property type="match status" value="1"/>
</dbReference>
<reference evidence="13" key="1">
    <citation type="submission" date="2023-10" db="EMBL/GenBank/DDBJ databases">
        <authorList>
            <person name="Noh H."/>
        </authorList>
    </citation>
    <scope>NUCLEOTIDE SEQUENCE</scope>
    <source>
        <strain evidence="13">DUCC4014</strain>
    </source>
</reference>
<keyword evidence="2" id="KW-0285">Flavoprotein</keyword>
<dbReference type="InterPro" id="IPR051615">
    <property type="entry name" value="Transcr_Regulatory_Elem"/>
</dbReference>
<feature type="region of interest" description="Disordered" evidence="11">
    <location>
        <begin position="1036"/>
        <end position="1064"/>
    </location>
</feature>
<dbReference type="InterPro" id="IPR036188">
    <property type="entry name" value="FAD/NAD-bd_sf"/>
</dbReference>
<dbReference type="PANTHER" id="PTHR31313">
    <property type="entry name" value="TY1 ENHANCER ACTIVATOR"/>
    <property type="match status" value="1"/>
</dbReference>
<dbReference type="PANTHER" id="PTHR31313:SF85">
    <property type="entry name" value="ZN(II)2CYS6 TRANSCRIPTION FACTOR (EUROFUNG)"/>
    <property type="match status" value="1"/>
</dbReference>
<comment type="subcellular location">
    <subcellularLocation>
        <location evidence="1">Nucleus</location>
    </subcellularLocation>
</comment>
<dbReference type="GeneID" id="87805138"/>
<evidence type="ECO:0000256" key="11">
    <source>
        <dbReference type="SAM" id="MobiDB-lite"/>
    </source>
</evidence>
<keyword evidence="10" id="KW-0539">Nucleus</keyword>
<dbReference type="GO" id="GO:0003677">
    <property type="term" value="F:DNA binding"/>
    <property type="evidence" value="ECO:0007669"/>
    <property type="project" value="UniProtKB-KW"/>
</dbReference>
<dbReference type="InterPro" id="IPR044861">
    <property type="entry name" value="IPNS-like_FE2OG_OXY"/>
</dbReference>
<evidence type="ECO:0000256" key="8">
    <source>
        <dbReference type="ARBA" id="ARBA00023125"/>
    </source>
</evidence>
<evidence type="ECO:0000259" key="12">
    <source>
        <dbReference type="PROSITE" id="PS50048"/>
    </source>
</evidence>
<evidence type="ECO:0000256" key="9">
    <source>
        <dbReference type="ARBA" id="ARBA00023163"/>
    </source>
</evidence>
<dbReference type="GO" id="GO:0004499">
    <property type="term" value="F:N,N-dimethylaniline monooxygenase activity"/>
    <property type="evidence" value="ECO:0007669"/>
    <property type="project" value="InterPro"/>
</dbReference>
<dbReference type="InterPro" id="IPR020946">
    <property type="entry name" value="Flavin_mOase-like"/>
</dbReference>
<dbReference type="Pfam" id="PF04082">
    <property type="entry name" value="Fungal_trans"/>
    <property type="match status" value="1"/>
</dbReference>
<accession>A0AAF0Y1L3</accession>
<dbReference type="EMBL" id="CP086715">
    <property type="protein sequence ID" value="WOO78340.1"/>
    <property type="molecule type" value="Genomic_DNA"/>
</dbReference>
<keyword evidence="9" id="KW-0804">Transcription</keyword>
<feature type="compositionally biased region" description="Low complexity" evidence="11">
    <location>
        <begin position="454"/>
        <end position="491"/>
    </location>
</feature>
<keyword evidence="3" id="KW-0479">Metal-binding</keyword>
<evidence type="ECO:0000256" key="3">
    <source>
        <dbReference type="ARBA" id="ARBA00022723"/>
    </source>
</evidence>
<dbReference type="PROSITE" id="PS00463">
    <property type="entry name" value="ZN2_CY6_FUNGAL_1"/>
    <property type="match status" value="1"/>
</dbReference>
<feature type="compositionally biased region" description="Basic and acidic residues" evidence="11">
    <location>
        <begin position="1037"/>
        <end position="1049"/>
    </location>
</feature>
<protein>
    <submittedName>
        <fullName evidence="13">Flavin-containing monooxygenase FMO GS-OX1</fullName>
    </submittedName>
</protein>
<dbReference type="Pfam" id="PF03171">
    <property type="entry name" value="2OG-FeII_Oxy"/>
    <property type="match status" value="1"/>
</dbReference>
<evidence type="ECO:0000256" key="10">
    <source>
        <dbReference type="ARBA" id="ARBA00023242"/>
    </source>
</evidence>
<feature type="domain" description="Zn(2)-C6 fungal-type" evidence="12">
    <location>
        <begin position="996"/>
        <end position="1025"/>
    </location>
</feature>
<sequence length="1722" mass="189764">MTDTRPLTRIAVIGAGASGLATLAQLKEVYARPKVAAETRVEIVGNYDPNPTPFLRAARTVDGGKTQLLPYPAGNEAPTPVYDGLRTNLAGGIMQFRGFPFPESAHLFPTSEQVLAYLEAYAEAKDLLRHIRFSTRVERLRLTPTSGARRGGRRWGITSSNTASGTTTSEEFDYVAVANGHYADGYIPPIDGLSQFPGTILHSREFRKEAEYAGKRVLVVGSFASGSDVSRLIAQLNVGHYDATGAALHDDGDKLPFTPVYQSSSGVPNINNGLQDGSEPWNPFVENVPLIERVEGASASYPKGRVWFYPEGAETDNGIARGSHAPLDDVDVIIFATGYYNALPFIKGADAPWRELRPLEDEITKEERAGGAEWEIGGLRGWAVRGLDPLLLFLENDRTIIFNVLQYQIAPFPFAEVQGRLAALLWAGQLPNFPDVPSPPPNLGNPYVAQLARAAAEGEAADSSAPTPALSESAASRDSSSPSTPSEEAPPVQVTESKGEQLRHTHRKRKEFIFPNPYELHWTSYVFSLTREGEDENTEDYWLGIEQWRADLRNDVFLLEWADLQTLDLNDLDDAARRPLAVAAARKGLAEDGFLFITGTGVSTETLQRNLSIAKFLVEGLSLEEKTPWKADLAAGSYKGYKVAGEWSSPARGPDKVEHYNFESASFTAPLNTQHPPQLLPFIPEIKAFAEHTYNNVVYRILKLVSLALELPEDYLWGLHDHNGNIGHACSRYMGYYPLSDAEAEAGDGVLSRGHTDYNSISLLYSQPVSALQLLTNDGQWKWVKHVEGAVVVNTADALDAVLSGGLFKATRHRVVRPPPDQQQLIRYILIHFARTRRDLPLEPVWDSPVVKAHGKNQFQDRIDAGGAAPTQDEWLRERIRRTGHEDYYKQNTQNKSDNNCTALSAVSERVSCLLPRRGRRSRAHFLTPVGIRNDSKLQQLASIHFAKADICAYRTDQRARSLATSRMPPETSRRKASHAHDAPPGPWKKRGYGHTCAVCRERKIKCIGADEPPCKGCREANTICRPAVRVRMTKKRAAEEEAAPRRPAEPSPASSSPRTHAHHPAAESLLQLKGEHERAPPEAGTISVPVSLLASLEARIRKLEGSGSGSGPPSPSTSVGTEHHAHAHHHQHAQPTTLGSPRYDVGSAARPVYHGEISMFDEGAERDERAAWGERSPSPEAVRERGHRASAADQHEWSDESLRAAARLRHRYASAEDGENWLESYFCWASAVDGVVHRPSFIRDMALDGPYFSDFLLVAIYVTGIRFTTGMDEREREARGAHYEGIAMSMLPEQIMKPGSIASIHGMLVLAGRQMGVGKIQQAWMIFGLAIRMMQDMGLHLPVSDPSKFSSDELDMRARLFWGVYAWDKTLSMALGREPSLVHRPGMSTDALPSDTDDGFEWQPHLPCIRHAPYPRQPLLKTFTLRHYAHLTLILDSILNNMYSPGRPHRRSLGFVQSAVDQLAEWRANLPSVLKLESGNMPEVCPPPNVATLNMCYHTIRILVYRPLLADNARPANSSRALNTSSTLNDQTALHHCRDAAINISEILQMWGRTFGHYSHHYTILYAGFIASCLDILLIRSAEPAVRDEALDRVRYVLEVLEQCVAQGGCVRKGVINIRSQLDRVTKASLSPSQQLAITPSNGGGAQLGLPPPPPDFTAQVANVALQGLPAGSGQVWAPENDFGWFTDGNMWDMPTLLDMLGGGPLAYAQALNISNVNTGL</sequence>
<feature type="region of interest" description="Disordered" evidence="11">
    <location>
        <begin position="454"/>
        <end position="506"/>
    </location>
</feature>
<keyword evidence="14" id="KW-1185">Reference proteome</keyword>
<dbReference type="SUPFAM" id="SSF51905">
    <property type="entry name" value="FAD/NAD(P)-binding domain"/>
    <property type="match status" value="1"/>
</dbReference>
<feature type="region of interest" description="Disordered" evidence="11">
    <location>
        <begin position="1165"/>
        <end position="1199"/>
    </location>
</feature>
<dbReference type="PROSITE" id="PS50048">
    <property type="entry name" value="ZN2_CY6_FUNGAL_2"/>
    <property type="match status" value="1"/>
</dbReference>
<dbReference type="SUPFAM" id="SSF57701">
    <property type="entry name" value="Zn2/Cys6 DNA-binding domain"/>
    <property type="match status" value="1"/>
</dbReference>
<dbReference type="Gene3D" id="4.10.240.10">
    <property type="entry name" value="Zn(2)-C6 fungal-type DNA-binding domain"/>
    <property type="match status" value="1"/>
</dbReference>
<evidence type="ECO:0000256" key="2">
    <source>
        <dbReference type="ARBA" id="ARBA00022630"/>
    </source>
</evidence>
<evidence type="ECO:0000256" key="1">
    <source>
        <dbReference type="ARBA" id="ARBA00004123"/>
    </source>
</evidence>
<dbReference type="GO" id="GO:0008270">
    <property type="term" value="F:zinc ion binding"/>
    <property type="evidence" value="ECO:0007669"/>
    <property type="project" value="InterPro"/>
</dbReference>
<proteinExistence type="predicted"/>